<keyword evidence="1" id="KW-0472">Membrane</keyword>
<name>A0A075P708_9ALTE</name>
<keyword evidence="1" id="KW-1133">Transmembrane helix</keyword>
<dbReference type="RefSeq" id="WP_044057235.1">
    <property type="nucleotide sequence ID" value="NZ_CBCSKJ010000001.1"/>
</dbReference>
<feature type="transmembrane region" description="Helical" evidence="1">
    <location>
        <begin position="90"/>
        <end position="110"/>
    </location>
</feature>
<proteinExistence type="predicted"/>
<feature type="transmembrane region" description="Helical" evidence="1">
    <location>
        <begin position="35"/>
        <end position="53"/>
    </location>
</feature>
<organism evidence="2 3">
    <name type="scientific">Alteromonas australica</name>
    <dbReference type="NCBI Taxonomy" id="589873"/>
    <lineage>
        <taxon>Bacteria</taxon>
        <taxon>Pseudomonadati</taxon>
        <taxon>Pseudomonadota</taxon>
        <taxon>Gammaproteobacteria</taxon>
        <taxon>Alteromonadales</taxon>
        <taxon>Alteromonadaceae</taxon>
        <taxon>Alteromonas/Salinimonas group</taxon>
        <taxon>Alteromonas</taxon>
    </lineage>
</organism>
<sequence length="147" mass="16579">MAPDTRNYRYLALICHLLLVAWIAVWQFALSTTQTYSLIFIVLLYLVPILLPLPGVIKGKPYTHAWANFVVLYYLMHGCTVAYAVPAERLYAVIEILLCTGMFAGCSVFARKRGRELGLGIKKLKVEMAEEKAYFEGQKQQGTNNGE</sequence>
<protein>
    <recommendedName>
        <fullName evidence="4">DUF2069 domain-containing protein</fullName>
    </recommendedName>
</protein>
<dbReference type="Pfam" id="PF09842">
    <property type="entry name" value="DUF2069"/>
    <property type="match status" value="1"/>
</dbReference>
<evidence type="ECO:0008006" key="4">
    <source>
        <dbReference type="Google" id="ProtNLM"/>
    </source>
</evidence>
<dbReference type="KEGG" id="aal:EP13_10645"/>
<evidence type="ECO:0000313" key="3">
    <source>
        <dbReference type="Proteomes" id="UP000056090"/>
    </source>
</evidence>
<feature type="transmembrane region" description="Helical" evidence="1">
    <location>
        <begin position="7"/>
        <end position="29"/>
    </location>
</feature>
<accession>A0A075P708</accession>
<dbReference type="EMBL" id="CP008849">
    <property type="protein sequence ID" value="AIF99102.1"/>
    <property type="molecule type" value="Genomic_DNA"/>
</dbReference>
<keyword evidence="1" id="KW-0812">Transmembrane</keyword>
<gene>
    <name evidence="2" type="ORF">EP13_10645</name>
</gene>
<dbReference type="AlphaFoldDB" id="A0A075P708"/>
<dbReference type="InterPro" id="IPR018643">
    <property type="entry name" value="DUF2069_membrane"/>
</dbReference>
<keyword evidence="3" id="KW-1185">Reference proteome</keyword>
<feature type="transmembrane region" description="Helical" evidence="1">
    <location>
        <begin position="65"/>
        <end position="84"/>
    </location>
</feature>
<reference evidence="2 3" key="1">
    <citation type="submission" date="2014-06" db="EMBL/GenBank/DDBJ databases">
        <title>Genomes of Alteromonas australica, a world apart.</title>
        <authorList>
            <person name="Gonzaga A."/>
            <person name="Lopez-Perez M."/>
            <person name="Rodriguez-Valera F."/>
        </authorList>
    </citation>
    <scope>NUCLEOTIDE SEQUENCE [LARGE SCALE GENOMIC DNA]</scope>
    <source>
        <strain evidence="2 3">H 17</strain>
    </source>
</reference>
<evidence type="ECO:0000256" key="1">
    <source>
        <dbReference type="SAM" id="Phobius"/>
    </source>
</evidence>
<evidence type="ECO:0000313" key="2">
    <source>
        <dbReference type="EMBL" id="AIF99102.1"/>
    </source>
</evidence>
<dbReference type="GeneID" id="78255363"/>
<dbReference type="Proteomes" id="UP000056090">
    <property type="component" value="Chromosome"/>
</dbReference>
<dbReference type="eggNOG" id="COG3308">
    <property type="taxonomic scope" value="Bacteria"/>
</dbReference>